<organism evidence="1 2">
    <name type="scientific">Mucilaginibacter sabulilitoris</name>
    <dbReference type="NCBI Taxonomy" id="1173583"/>
    <lineage>
        <taxon>Bacteria</taxon>
        <taxon>Pseudomonadati</taxon>
        <taxon>Bacteroidota</taxon>
        <taxon>Sphingobacteriia</taxon>
        <taxon>Sphingobacteriales</taxon>
        <taxon>Sphingobacteriaceae</taxon>
        <taxon>Mucilaginibacter</taxon>
    </lineage>
</organism>
<proteinExistence type="predicted"/>
<protein>
    <submittedName>
        <fullName evidence="1">Uncharacterized protein</fullName>
    </submittedName>
</protein>
<sequence>MGVVVNLRDFGKYDPDQVLRVFFRLFDSATIESSLWKVFAAIIKANEKEQGSGQISIDEIAAVFDELIALTKAVELLLAAPPERCPVCKRIEINGGEAG</sequence>
<keyword evidence="2" id="KW-1185">Reference proteome</keyword>
<evidence type="ECO:0000313" key="2">
    <source>
        <dbReference type="Proteomes" id="UP001324380"/>
    </source>
</evidence>
<gene>
    <name evidence="1" type="ORF">SNE25_09495</name>
</gene>
<accession>A0ABZ0TSL2</accession>
<reference evidence="1 2" key="1">
    <citation type="submission" date="2023-11" db="EMBL/GenBank/DDBJ databases">
        <title>Analysis of the Genomes of Mucilaginibacter gossypii cycad 4 and M. sabulilitoris SNA2: microbes with the potential for plant growth promotion.</title>
        <authorList>
            <person name="Hirsch A.M."/>
            <person name="Humm E."/>
            <person name="Rubbi M."/>
            <person name="Del Vecchio G."/>
            <person name="Ha S.M."/>
            <person name="Pellegrini M."/>
            <person name="Gunsalus R.P."/>
        </authorList>
    </citation>
    <scope>NUCLEOTIDE SEQUENCE [LARGE SCALE GENOMIC DNA]</scope>
    <source>
        <strain evidence="1 2">SNA2</strain>
    </source>
</reference>
<name>A0ABZ0TSL2_9SPHI</name>
<dbReference type="RefSeq" id="WP_321564857.1">
    <property type="nucleotide sequence ID" value="NZ_CP139558.1"/>
</dbReference>
<dbReference type="EMBL" id="CP139558">
    <property type="protein sequence ID" value="WPU95751.1"/>
    <property type="molecule type" value="Genomic_DNA"/>
</dbReference>
<evidence type="ECO:0000313" key="1">
    <source>
        <dbReference type="EMBL" id="WPU95751.1"/>
    </source>
</evidence>
<dbReference type="Proteomes" id="UP001324380">
    <property type="component" value="Chromosome"/>
</dbReference>